<keyword evidence="3" id="KW-0560">Oxidoreductase</keyword>
<gene>
    <name evidence="3" type="ORF">RM530_14435</name>
</gene>
<keyword evidence="1" id="KW-0472">Membrane</keyword>
<dbReference type="InterPro" id="IPR012171">
    <property type="entry name" value="Fatty_acid_desaturase"/>
</dbReference>
<organism evidence="3 4">
    <name type="scientific">Banduia mediterranea</name>
    <dbReference type="NCBI Taxonomy" id="3075609"/>
    <lineage>
        <taxon>Bacteria</taxon>
        <taxon>Pseudomonadati</taxon>
        <taxon>Pseudomonadota</taxon>
        <taxon>Gammaproteobacteria</taxon>
        <taxon>Nevskiales</taxon>
        <taxon>Algiphilaceae</taxon>
        <taxon>Banduia</taxon>
    </lineage>
</organism>
<evidence type="ECO:0000313" key="3">
    <source>
        <dbReference type="EMBL" id="MDT0498546.1"/>
    </source>
</evidence>
<dbReference type="RefSeq" id="WP_311365958.1">
    <property type="nucleotide sequence ID" value="NZ_JAVRIC010000023.1"/>
</dbReference>
<feature type="transmembrane region" description="Helical" evidence="1">
    <location>
        <begin position="55"/>
        <end position="77"/>
    </location>
</feature>
<dbReference type="EMBL" id="JAVRIC010000023">
    <property type="protein sequence ID" value="MDT0498546.1"/>
    <property type="molecule type" value="Genomic_DNA"/>
</dbReference>
<dbReference type="CDD" id="cd03506">
    <property type="entry name" value="Delta6-FADS-like"/>
    <property type="match status" value="1"/>
</dbReference>
<keyword evidence="1" id="KW-0812">Transmembrane</keyword>
<proteinExistence type="predicted"/>
<keyword evidence="1" id="KW-1133">Transmembrane helix</keyword>
<dbReference type="InterPro" id="IPR005804">
    <property type="entry name" value="FA_desaturase_dom"/>
</dbReference>
<dbReference type="PANTHER" id="PTHR19353:SF84">
    <property type="entry name" value="ACYL-COA DELTA-9-DESATURASE, DESB"/>
    <property type="match status" value="1"/>
</dbReference>
<dbReference type="PANTHER" id="PTHR19353">
    <property type="entry name" value="FATTY ACID DESATURASE 2"/>
    <property type="match status" value="1"/>
</dbReference>
<dbReference type="GO" id="GO:0016491">
    <property type="term" value="F:oxidoreductase activity"/>
    <property type="evidence" value="ECO:0007669"/>
    <property type="project" value="UniProtKB-KW"/>
</dbReference>
<dbReference type="EC" id="1.14.19.-" evidence="3"/>
<protein>
    <submittedName>
        <fullName evidence="3">Acyl-CoA desaturase</fullName>
        <ecNumber evidence="3">1.14.19.-</ecNumber>
    </submittedName>
</protein>
<evidence type="ECO:0000259" key="2">
    <source>
        <dbReference type="Pfam" id="PF00487"/>
    </source>
</evidence>
<evidence type="ECO:0000256" key="1">
    <source>
        <dbReference type="SAM" id="Phobius"/>
    </source>
</evidence>
<feature type="domain" description="Fatty acid desaturase" evidence="2">
    <location>
        <begin position="69"/>
        <end position="335"/>
    </location>
</feature>
<dbReference type="Pfam" id="PF00487">
    <property type="entry name" value="FA_desaturase"/>
    <property type="match status" value="1"/>
</dbReference>
<name>A0ABU2WKY0_9GAMM</name>
<accession>A0ABU2WKY0</accession>
<dbReference type="Proteomes" id="UP001254608">
    <property type="component" value="Unassembled WGS sequence"/>
</dbReference>
<evidence type="ECO:0000313" key="4">
    <source>
        <dbReference type="Proteomes" id="UP001254608"/>
    </source>
</evidence>
<sequence length="368" mass="41713">MTPKSRPKYPVLTQRQTAELQAELDAIRDEVMTGLGEADAEHIRRMVRIARLSAITGRGLLMFGFTPISWTLGVAALSTAKILENMEIGHNVMHGQYDWMNDPAFDSQTYDWDNVCAGEDWRHSHNVMHHNYTNIVGKDVDVGYGILRVTDAQRWHPKYLLNPVNNLALALLFQWGVGIHEMQMGTNLRTRKGRHSIRANSGPFLKKMRKQLVKDYVLFPALALWNAPRVLLGNLAANGIRNVWSYAIIFCGHFPDGTRMYTEAETENETRGDWYLRQMQGSANIEGGRLMHIMSGHLSHQIEHHLFPDMPAPRYAQISPKVRAVCEKYGLPYNSGSFARQYGSVLRTIFKRALPESGRTSKAVAARV</sequence>
<reference evidence="3 4" key="1">
    <citation type="submission" date="2023-09" db="EMBL/GenBank/DDBJ databases">
        <authorList>
            <person name="Rey-Velasco X."/>
        </authorList>
    </citation>
    <scope>NUCLEOTIDE SEQUENCE [LARGE SCALE GENOMIC DNA]</scope>
    <source>
        <strain evidence="3 4">W345</strain>
    </source>
</reference>
<comment type="caution">
    <text evidence="3">The sequence shown here is derived from an EMBL/GenBank/DDBJ whole genome shotgun (WGS) entry which is preliminary data.</text>
</comment>
<keyword evidence="4" id="KW-1185">Reference proteome</keyword>